<protein>
    <submittedName>
        <fullName evidence="1">Bacteriophage lambda head decoration protein D</fullName>
    </submittedName>
</protein>
<dbReference type="Proteomes" id="UP000198704">
    <property type="component" value="Unassembled WGS sequence"/>
</dbReference>
<dbReference type="STRING" id="582672.SAMN05216360_101528"/>
<dbReference type="AlphaFoldDB" id="A0A1G9S7S3"/>
<dbReference type="InterPro" id="IPR004195">
    <property type="entry name" value="Head_decoration_D"/>
</dbReference>
<reference evidence="2" key="1">
    <citation type="submission" date="2016-10" db="EMBL/GenBank/DDBJ databases">
        <authorList>
            <person name="Varghese N."/>
            <person name="Submissions S."/>
        </authorList>
    </citation>
    <scope>NUCLEOTIDE SEQUENCE [LARGE SCALE GENOMIC DNA]</scope>
    <source>
        <strain evidence="2">BL47</strain>
    </source>
</reference>
<name>A0A1G9S7S3_9HYPH</name>
<dbReference type="Pfam" id="PF02924">
    <property type="entry name" value="HDPD"/>
    <property type="match status" value="1"/>
</dbReference>
<keyword evidence="2" id="KW-1185">Reference proteome</keyword>
<dbReference type="Gene3D" id="2.40.300.10">
    <property type="entry name" value="Head decoration protein D"/>
    <property type="match status" value="1"/>
</dbReference>
<dbReference type="RefSeq" id="WP_091712991.1">
    <property type="nucleotide sequence ID" value="NZ_FNHS01000001.1"/>
</dbReference>
<proteinExistence type="predicted"/>
<evidence type="ECO:0000313" key="2">
    <source>
        <dbReference type="Proteomes" id="UP000198704"/>
    </source>
</evidence>
<gene>
    <name evidence="1" type="ORF">SAMN05216360_101528</name>
</gene>
<organism evidence="1 2">
    <name type="scientific">Methylobacterium phyllostachyos</name>
    <dbReference type="NCBI Taxonomy" id="582672"/>
    <lineage>
        <taxon>Bacteria</taxon>
        <taxon>Pseudomonadati</taxon>
        <taxon>Pseudomonadota</taxon>
        <taxon>Alphaproteobacteria</taxon>
        <taxon>Hyphomicrobiales</taxon>
        <taxon>Methylobacteriaceae</taxon>
        <taxon>Methylobacterium</taxon>
    </lineage>
</organism>
<evidence type="ECO:0000313" key="1">
    <source>
        <dbReference type="EMBL" id="SDM31519.1"/>
    </source>
</evidence>
<dbReference type="EMBL" id="FNHS01000001">
    <property type="protein sequence ID" value="SDM31519.1"/>
    <property type="molecule type" value="Genomic_DNA"/>
</dbReference>
<accession>A0A1G9S7S3</accession>
<dbReference type="OrthoDB" id="7996345at2"/>
<sequence>MGIPRSDEFTSNPYDYRWGSDNSVETRTVTLAAGQVLKKGSVLGRIDATGEYVLCAKTKADASAVNDGSQRARLVLASSVDTTGGSKKGVTYTKGTFPKTWVSVGTGHTLLTVEEDLRDLGIYLSEVAIPAVG</sequence>